<dbReference type="PROSITE" id="PS51061">
    <property type="entry name" value="R3H"/>
    <property type="match status" value="1"/>
</dbReference>
<dbReference type="GO" id="GO:0003723">
    <property type="term" value="F:RNA binding"/>
    <property type="evidence" value="ECO:0007669"/>
    <property type="project" value="InterPro"/>
</dbReference>
<dbReference type="AlphaFoldDB" id="A0A1G2R822"/>
<dbReference type="Gene3D" id="3.30.300.20">
    <property type="match status" value="1"/>
</dbReference>
<dbReference type="SUPFAM" id="SSF82708">
    <property type="entry name" value="R3H domain"/>
    <property type="match status" value="1"/>
</dbReference>
<evidence type="ECO:0000313" key="2">
    <source>
        <dbReference type="EMBL" id="OHA68990.1"/>
    </source>
</evidence>
<dbReference type="InterPro" id="IPR015946">
    <property type="entry name" value="KH_dom-like_a/b"/>
</dbReference>
<dbReference type="PANTHER" id="PTHR35800">
    <property type="entry name" value="PROTEIN JAG"/>
    <property type="match status" value="1"/>
</dbReference>
<organism evidence="2 3">
    <name type="scientific">Candidatus Wildermuthbacteria bacterium RIFCSPHIGHO2_02_FULL_48_16</name>
    <dbReference type="NCBI Taxonomy" id="1802453"/>
    <lineage>
        <taxon>Bacteria</taxon>
        <taxon>Candidatus Wildermuthiibacteriota</taxon>
    </lineage>
</organism>
<dbReference type="Gene3D" id="3.30.1370.50">
    <property type="entry name" value="R3H-like domain"/>
    <property type="match status" value="1"/>
</dbReference>
<dbReference type="PANTHER" id="PTHR35800:SF1">
    <property type="entry name" value="RNA-BINDING PROTEIN KHPB"/>
    <property type="match status" value="1"/>
</dbReference>
<reference evidence="2 3" key="1">
    <citation type="journal article" date="2016" name="Nat. Commun.">
        <title>Thousands of microbial genomes shed light on interconnected biogeochemical processes in an aquifer system.</title>
        <authorList>
            <person name="Anantharaman K."/>
            <person name="Brown C.T."/>
            <person name="Hug L.A."/>
            <person name="Sharon I."/>
            <person name="Castelle C.J."/>
            <person name="Probst A.J."/>
            <person name="Thomas B.C."/>
            <person name="Singh A."/>
            <person name="Wilkins M.J."/>
            <person name="Karaoz U."/>
            <person name="Brodie E.L."/>
            <person name="Williams K.H."/>
            <person name="Hubbard S.S."/>
            <person name="Banfield J.F."/>
        </authorList>
    </citation>
    <scope>NUCLEOTIDE SEQUENCE [LARGE SCALE GENOMIC DNA]</scope>
</reference>
<dbReference type="InterPro" id="IPR039247">
    <property type="entry name" value="KhpB"/>
</dbReference>
<dbReference type="CDD" id="cd02644">
    <property type="entry name" value="R3H_jag"/>
    <property type="match status" value="1"/>
</dbReference>
<evidence type="ECO:0000313" key="3">
    <source>
        <dbReference type="Proteomes" id="UP000178529"/>
    </source>
</evidence>
<dbReference type="InterPro" id="IPR036867">
    <property type="entry name" value="R3H_dom_sf"/>
</dbReference>
<proteinExistence type="predicted"/>
<dbReference type="InterPro" id="IPR001374">
    <property type="entry name" value="R3H_dom"/>
</dbReference>
<dbReference type="InterPro" id="IPR034079">
    <property type="entry name" value="R3H_KhpB"/>
</dbReference>
<dbReference type="Proteomes" id="UP000178529">
    <property type="component" value="Unassembled WGS sequence"/>
</dbReference>
<name>A0A1G2R822_9BACT</name>
<dbReference type="Pfam" id="PF01424">
    <property type="entry name" value="R3H"/>
    <property type="match status" value="1"/>
</dbReference>
<accession>A0A1G2R822</accession>
<comment type="caution">
    <text evidence="2">The sequence shown here is derived from an EMBL/GenBank/DDBJ whole genome shotgun (WGS) entry which is preliminary data.</text>
</comment>
<dbReference type="EMBL" id="MHTY01000010">
    <property type="protein sequence ID" value="OHA68990.1"/>
    <property type="molecule type" value="Genomic_DNA"/>
</dbReference>
<dbReference type="SMART" id="SM00393">
    <property type="entry name" value="R3H"/>
    <property type="match status" value="1"/>
</dbReference>
<evidence type="ECO:0000259" key="1">
    <source>
        <dbReference type="PROSITE" id="PS51061"/>
    </source>
</evidence>
<protein>
    <recommendedName>
        <fullName evidence="1">R3H domain-containing protein</fullName>
    </recommendedName>
</protein>
<gene>
    <name evidence="2" type="ORF">A3J68_00590</name>
</gene>
<sequence>MIERAVLDTVQEAAQILLERLQIQGVVKVAVSEEESVRVEVEMEEPQLLIGEQGQTLLEVQHVLRLIARKKLGEVPLIVLDINEYRKSREAYLKELANTTADEVALLKTEKELPAMSSQDRRIVHMVISERRDVVSESVGEEPERKIVIKVNQEKEEKGSSSLG</sequence>
<feature type="domain" description="R3H" evidence="1">
    <location>
        <begin position="87"/>
        <end position="153"/>
    </location>
</feature>